<name>A0ABQ4ZTI1_9ASTR</name>
<feature type="signal peptide" evidence="2">
    <location>
        <begin position="1"/>
        <end position="19"/>
    </location>
</feature>
<feature type="chain" id="PRO_5045083945" evidence="2">
    <location>
        <begin position="20"/>
        <end position="340"/>
    </location>
</feature>
<keyword evidence="4" id="KW-1185">Reference proteome</keyword>
<keyword evidence="3" id="KW-0808">Transferase</keyword>
<sequence length="340" mass="37560">MMPIMLGLAFLPWWGVTWRQRGVKEKSPKASNIEVVKDGVVPSVSAYSGNVVKEVVSPFVIEKTVEKKNKSSLVDTTLESYPLLPMQGTTTASNTPGKCSYANVTGKPSDGNLMKEDVGTILVWVKLHGVPITAFSKDGLSAIALKLGTPLMLDSYTFDMCMQSWGMSSYARAMIELQVDVELKDNIVVAMPKITEEGYYTCSIRVEYELKPPRCASCKVFGHVQEEYPKNIGSSERRILRRLVKLLKSTANTSENKKNNAEPTNKVSKTNPFENVDSSSPSTTPIIEKIDKIEKLIIDGKVTLVDDEGKPLEKVDYSGDYDNEEEVASVDNEMTSLLAK</sequence>
<feature type="compositionally biased region" description="Polar residues" evidence="1">
    <location>
        <begin position="261"/>
        <end position="284"/>
    </location>
</feature>
<gene>
    <name evidence="3" type="ORF">Tco_0774883</name>
</gene>
<evidence type="ECO:0000313" key="3">
    <source>
        <dbReference type="EMBL" id="GJS92247.1"/>
    </source>
</evidence>
<dbReference type="EMBL" id="BQNB010011567">
    <property type="protein sequence ID" value="GJS92247.1"/>
    <property type="molecule type" value="Genomic_DNA"/>
</dbReference>
<evidence type="ECO:0000256" key="1">
    <source>
        <dbReference type="SAM" id="MobiDB-lite"/>
    </source>
</evidence>
<accession>A0ABQ4ZTI1</accession>
<dbReference type="PANTHER" id="PTHR31286:SF99">
    <property type="entry name" value="DUF4283 DOMAIN-CONTAINING PROTEIN"/>
    <property type="match status" value="1"/>
</dbReference>
<protein>
    <submittedName>
        <fullName evidence="3">Reverse transcriptase domain-containing protein</fullName>
    </submittedName>
</protein>
<organism evidence="3 4">
    <name type="scientific">Tanacetum coccineum</name>
    <dbReference type="NCBI Taxonomy" id="301880"/>
    <lineage>
        <taxon>Eukaryota</taxon>
        <taxon>Viridiplantae</taxon>
        <taxon>Streptophyta</taxon>
        <taxon>Embryophyta</taxon>
        <taxon>Tracheophyta</taxon>
        <taxon>Spermatophyta</taxon>
        <taxon>Magnoliopsida</taxon>
        <taxon>eudicotyledons</taxon>
        <taxon>Gunneridae</taxon>
        <taxon>Pentapetalae</taxon>
        <taxon>asterids</taxon>
        <taxon>campanulids</taxon>
        <taxon>Asterales</taxon>
        <taxon>Asteraceae</taxon>
        <taxon>Asteroideae</taxon>
        <taxon>Anthemideae</taxon>
        <taxon>Anthemidinae</taxon>
        <taxon>Tanacetum</taxon>
    </lineage>
</organism>
<proteinExistence type="predicted"/>
<reference evidence="3" key="1">
    <citation type="journal article" date="2022" name="Int. J. Mol. Sci.">
        <title>Draft Genome of Tanacetum Coccineum: Genomic Comparison of Closely Related Tanacetum-Family Plants.</title>
        <authorList>
            <person name="Yamashiro T."/>
            <person name="Shiraishi A."/>
            <person name="Nakayama K."/>
            <person name="Satake H."/>
        </authorList>
    </citation>
    <scope>NUCLEOTIDE SEQUENCE</scope>
</reference>
<feature type="region of interest" description="Disordered" evidence="1">
    <location>
        <begin position="251"/>
        <end position="284"/>
    </location>
</feature>
<dbReference type="Proteomes" id="UP001151760">
    <property type="component" value="Unassembled WGS sequence"/>
</dbReference>
<feature type="compositionally biased region" description="Acidic residues" evidence="1">
    <location>
        <begin position="319"/>
        <end position="328"/>
    </location>
</feature>
<evidence type="ECO:0000256" key="2">
    <source>
        <dbReference type="SAM" id="SignalP"/>
    </source>
</evidence>
<feature type="region of interest" description="Disordered" evidence="1">
    <location>
        <begin position="312"/>
        <end position="340"/>
    </location>
</feature>
<dbReference type="PANTHER" id="PTHR31286">
    <property type="entry name" value="GLYCINE-RICH CELL WALL STRUCTURAL PROTEIN 1.8-LIKE"/>
    <property type="match status" value="1"/>
</dbReference>
<dbReference type="InterPro" id="IPR040256">
    <property type="entry name" value="At4g02000-like"/>
</dbReference>
<evidence type="ECO:0000313" key="4">
    <source>
        <dbReference type="Proteomes" id="UP001151760"/>
    </source>
</evidence>
<comment type="caution">
    <text evidence="3">The sequence shown here is derived from an EMBL/GenBank/DDBJ whole genome shotgun (WGS) entry which is preliminary data.</text>
</comment>
<keyword evidence="3" id="KW-0695">RNA-directed DNA polymerase</keyword>
<reference evidence="3" key="2">
    <citation type="submission" date="2022-01" db="EMBL/GenBank/DDBJ databases">
        <authorList>
            <person name="Yamashiro T."/>
            <person name="Shiraishi A."/>
            <person name="Satake H."/>
            <person name="Nakayama K."/>
        </authorList>
    </citation>
    <scope>NUCLEOTIDE SEQUENCE</scope>
</reference>
<keyword evidence="3" id="KW-0548">Nucleotidyltransferase</keyword>
<dbReference type="GO" id="GO:0003964">
    <property type="term" value="F:RNA-directed DNA polymerase activity"/>
    <property type="evidence" value="ECO:0007669"/>
    <property type="project" value="UniProtKB-KW"/>
</dbReference>
<keyword evidence="2" id="KW-0732">Signal</keyword>